<dbReference type="InterPro" id="IPR043168">
    <property type="entry name" value="DegV_C"/>
</dbReference>
<gene>
    <name evidence="3" type="ORF">HHT355_0401</name>
</gene>
<dbReference type="InterPro" id="IPR003797">
    <property type="entry name" value="DegV"/>
</dbReference>
<dbReference type="PROSITE" id="PS51482">
    <property type="entry name" value="DEGV"/>
    <property type="match status" value="1"/>
</dbReference>
<reference evidence="3 4" key="1">
    <citation type="submission" date="2015-06" db="EMBL/GenBank/DDBJ databases">
        <authorList>
            <person name="Wibberg Daniel"/>
        </authorList>
    </citation>
    <scope>NUCLEOTIDE SEQUENCE [LARGE SCALE GENOMIC DNA]</scope>
    <source>
        <strain evidence="3 4">T3/55T</strain>
    </source>
</reference>
<dbReference type="NCBIfam" id="TIGR00762">
    <property type="entry name" value="DegV"/>
    <property type="match status" value="1"/>
</dbReference>
<dbReference type="Gene3D" id="3.40.50.10170">
    <property type="match status" value="1"/>
</dbReference>
<keyword evidence="2" id="KW-0446">Lipid-binding</keyword>
<accession>A0A0H5SDW7</accession>
<name>A0A0H5SDW7_HERHM</name>
<sequence>MKEFVITADSNCDLPIDYIKEKNIGIIPHYYALGDITYGDELNLTPKEFYNKMREGHMPTTMASNPEVIRKTFLSYINQGLDILHISFSSALSGGCSNVMAGAREICEEYPEAKIIVIDTLNASLGEGMFVMKAVQMKEEGKTIDEIASWLEEHKMDFCVRFTVDDLFHLQRGGRISKTTAIIGSVMSIKPILRINEEGQLVPYTTARGRKKSLNTILNDMLESMGKYKDDQDIICIAHGDAPEDAEYLANLIKEKLPHKQIVINTISPSIGSHSGPGAIGLCFMGEKR</sequence>
<evidence type="ECO:0000256" key="2">
    <source>
        <dbReference type="ARBA" id="ARBA00023121"/>
    </source>
</evidence>
<dbReference type="RefSeq" id="WP_103201776.1">
    <property type="nucleotide sequence ID" value="NZ_CVTD020000008.1"/>
</dbReference>
<dbReference type="InterPro" id="IPR050270">
    <property type="entry name" value="DegV_domain_contain"/>
</dbReference>
<proteinExistence type="predicted"/>
<evidence type="ECO:0000256" key="1">
    <source>
        <dbReference type="ARBA" id="ARBA00003238"/>
    </source>
</evidence>
<dbReference type="Pfam" id="PF02645">
    <property type="entry name" value="DegV"/>
    <property type="match status" value="1"/>
</dbReference>
<dbReference type="EMBL" id="CVTD020000008">
    <property type="protein sequence ID" value="CRZ33607.1"/>
    <property type="molecule type" value="Genomic_DNA"/>
</dbReference>
<dbReference type="AlphaFoldDB" id="A0A0H5SDW7"/>
<evidence type="ECO:0000313" key="4">
    <source>
        <dbReference type="Proteomes" id="UP000236497"/>
    </source>
</evidence>
<organism evidence="3 4">
    <name type="scientific">Herbinix hemicellulosilytica</name>
    <dbReference type="NCBI Taxonomy" id="1564487"/>
    <lineage>
        <taxon>Bacteria</taxon>
        <taxon>Bacillati</taxon>
        <taxon>Bacillota</taxon>
        <taxon>Clostridia</taxon>
        <taxon>Lachnospirales</taxon>
        <taxon>Lachnospiraceae</taxon>
        <taxon>Herbinix</taxon>
    </lineage>
</organism>
<dbReference type="OrthoDB" id="9780660at2"/>
<keyword evidence="4" id="KW-1185">Reference proteome</keyword>
<evidence type="ECO:0000313" key="3">
    <source>
        <dbReference type="EMBL" id="CRZ33607.1"/>
    </source>
</evidence>
<dbReference type="SUPFAM" id="SSF82549">
    <property type="entry name" value="DAK1/DegV-like"/>
    <property type="match status" value="1"/>
</dbReference>
<dbReference type="GO" id="GO:0008289">
    <property type="term" value="F:lipid binding"/>
    <property type="evidence" value="ECO:0007669"/>
    <property type="project" value="UniProtKB-KW"/>
</dbReference>
<comment type="function">
    <text evidence="1">May bind long-chain fatty acids, such as palmitate, and may play a role in lipid transport or fatty acid metabolism.</text>
</comment>
<dbReference type="Gene3D" id="3.30.1180.10">
    <property type="match status" value="1"/>
</dbReference>
<dbReference type="Proteomes" id="UP000236497">
    <property type="component" value="Unassembled WGS sequence"/>
</dbReference>
<dbReference type="PANTHER" id="PTHR33434">
    <property type="entry name" value="DEGV DOMAIN-CONTAINING PROTEIN DR_1986-RELATED"/>
    <property type="match status" value="1"/>
</dbReference>
<dbReference type="PANTHER" id="PTHR33434:SF3">
    <property type="entry name" value="DEGV DOMAIN-CONTAINING PROTEIN YITS"/>
    <property type="match status" value="1"/>
</dbReference>
<protein>
    <submittedName>
        <fullName evidence="3">DegV domain-containing protein CPE0026</fullName>
    </submittedName>
</protein>